<dbReference type="EMBL" id="CP034539">
    <property type="protein sequence ID" value="AZQ35924.1"/>
    <property type="molecule type" value="Genomic_DNA"/>
</dbReference>
<dbReference type="AlphaFoldDB" id="A0A3S9M9R5"/>
<accession>A0A3S9M9R5</accession>
<name>A0A3S9M9R5_9ACTN</name>
<sequence>MSAVFRPRTRQRDAREREIAAYVRQQRGIHGGLGAADVARLARQDGRDYTELEVAHVMSLMSTTLSTPPRRNP</sequence>
<protein>
    <submittedName>
        <fullName evidence="1">Uncharacterized protein</fullName>
    </submittedName>
</protein>
<dbReference type="RefSeq" id="WP_126393391.1">
    <property type="nucleotide sequence ID" value="NZ_CP034539.1"/>
</dbReference>
<evidence type="ECO:0000313" key="2">
    <source>
        <dbReference type="Proteomes" id="UP000280298"/>
    </source>
</evidence>
<reference evidence="1 2" key="1">
    <citation type="journal article" date="2019" name="Int. J. Syst. Evol. Microbiol.">
        <title>Streptomyces cyaneochromogenes sp. nov., a blue pigment-producing actinomycete from manganese-contaminated soil.</title>
        <authorList>
            <person name="Tang X."/>
            <person name="Zhao J."/>
            <person name="Li K."/>
            <person name="Chen Z."/>
            <person name="Sun Y."/>
            <person name="Gao J."/>
        </authorList>
    </citation>
    <scope>NUCLEOTIDE SEQUENCE [LARGE SCALE GENOMIC DNA]</scope>
    <source>
        <strain evidence="1 2">MK-45</strain>
    </source>
</reference>
<dbReference type="Proteomes" id="UP000280298">
    <property type="component" value="Chromosome"/>
</dbReference>
<gene>
    <name evidence="1" type="ORF">EJ357_22600</name>
</gene>
<evidence type="ECO:0000313" key="1">
    <source>
        <dbReference type="EMBL" id="AZQ35924.1"/>
    </source>
</evidence>
<dbReference type="KEGG" id="scya:EJ357_22600"/>
<organism evidence="1 2">
    <name type="scientific">Streptomyces cyaneochromogenes</name>
    <dbReference type="NCBI Taxonomy" id="2496836"/>
    <lineage>
        <taxon>Bacteria</taxon>
        <taxon>Bacillati</taxon>
        <taxon>Actinomycetota</taxon>
        <taxon>Actinomycetes</taxon>
        <taxon>Kitasatosporales</taxon>
        <taxon>Streptomycetaceae</taxon>
        <taxon>Streptomyces</taxon>
    </lineage>
</organism>
<proteinExistence type="predicted"/>
<keyword evidence="2" id="KW-1185">Reference proteome</keyword>